<gene>
    <name evidence="1" type="ORF">CCMP2556_LOCUS47622</name>
</gene>
<protein>
    <submittedName>
        <fullName evidence="1">Uncharacterized protein</fullName>
    </submittedName>
</protein>
<dbReference type="EMBL" id="CAXAMN010026140">
    <property type="protein sequence ID" value="CAK9100922.1"/>
    <property type="molecule type" value="Genomic_DNA"/>
</dbReference>
<evidence type="ECO:0000313" key="2">
    <source>
        <dbReference type="Proteomes" id="UP001642484"/>
    </source>
</evidence>
<name>A0ABP0RJY7_9DINO</name>
<comment type="caution">
    <text evidence="1">The sequence shown here is derived from an EMBL/GenBank/DDBJ whole genome shotgun (WGS) entry which is preliminary data.</text>
</comment>
<proteinExistence type="predicted"/>
<organism evidence="1 2">
    <name type="scientific">Durusdinium trenchii</name>
    <dbReference type="NCBI Taxonomy" id="1381693"/>
    <lineage>
        <taxon>Eukaryota</taxon>
        <taxon>Sar</taxon>
        <taxon>Alveolata</taxon>
        <taxon>Dinophyceae</taxon>
        <taxon>Suessiales</taxon>
        <taxon>Symbiodiniaceae</taxon>
        <taxon>Durusdinium</taxon>
    </lineage>
</organism>
<sequence length="136" mass="14786">MERHVFDLLLGNAQGRNLFLPVQGDKDSTALRSWNCFSYFRMCASGNTADIPPSRRSKTATAYIVFELDIFAGGRNANSEKLWNSQRQFILVGPGTPCLHGGTPTVKKVAGCSGEVGEVPSCSQNSRLIQVWCSGS</sequence>
<dbReference type="Proteomes" id="UP001642484">
    <property type="component" value="Unassembled WGS sequence"/>
</dbReference>
<reference evidence="1 2" key="1">
    <citation type="submission" date="2024-02" db="EMBL/GenBank/DDBJ databases">
        <authorList>
            <person name="Chen Y."/>
            <person name="Shah S."/>
            <person name="Dougan E. K."/>
            <person name="Thang M."/>
            <person name="Chan C."/>
        </authorList>
    </citation>
    <scope>NUCLEOTIDE SEQUENCE [LARGE SCALE GENOMIC DNA]</scope>
</reference>
<evidence type="ECO:0000313" key="1">
    <source>
        <dbReference type="EMBL" id="CAK9100922.1"/>
    </source>
</evidence>
<accession>A0ABP0RJY7</accession>
<keyword evidence="2" id="KW-1185">Reference proteome</keyword>